<dbReference type="SUPFAM" id="SSF47090">
    <property type="entry name" value="PGBD-like"/>
    <property type="match status" value="1"/>
</dbReference>
<dbReference type="InterPro" id="IPR002477">
    <property type="entry name" value="Peptidoglycan-bd-like"/>
</dbReference>
<evidence type="ECO:0000313" key="9">
    <source>
        <dbReference type="EMBL" id="MBB5046772.1"/>
    </source>
</evidence>
<organism evidence="9 10">
    <name type="scientific">Rhodopseudomonas rhenobacensis</name>
    <dbReference type="NCBI Taxonomy" id="87461"/>
    <lineage>
        <taxon>Bacteria</taxon>
        <taxon>Pseudomonadati</taxon>
        <taxon>Pseudomonadota</taxon>
        <taxon>Alphaproteobacteria</taxon>
        <taxon>Hyphomicrobiales</taxon>
        <taxon>Nitrobacteraceae</taxon>
        <taxon>Rhodopseudomonas</taxon>
    </lineage>
</organism>
<keyword evidence="4" id="KW-0378">Hydrolase</keyword>
<evidence type="ECO:0000256" key="7">
    <source>
        <dbReference type="SAM" id="Phobius"/>
    </source>
</evidence>
<dbReference type="InterPro" id="IPR036505">
    <property type="entry name" value="Amidase/PGRP_sf"/>
</dbReference>
<evidence type="ECO:0000256" key="6">
    <source>
        <dbReference type="SAM" id="MobiDB-lite"/>
    </source>
</evidence>
<keyword evidence="10" id="KW-1185">Reference proteome</keyword>
<dbReference type="GO" id="GO:0071555">
    <property type="term" value="P:cell wall organization"/>
    <property type="evidence" value="ECO:0007669"/>
    <property type="project" value="UniProtKB-KW"/>
</dbReference>
<reference evidence="9 10" key="1">
    <citation type="submission" date="2020-08" db="EMBL/GenBank/DDBJ databases">
        <title>Genomic Encyclopedia of Type Strains, Phase IV (KMG-IV): sequencing the most valuable type-strain genomes for metagenomic binning, comparative biology and taxonomic classification.</title>
        <authorList>
            <person name="Goeker M."/>
        </authorList>
    </citation>
    <scope>NUCLEOTIDE SEQUENCE [LARGE SCALE GENOMIC DNA]</scope>
    <source>
        <strain evidence="9 10">DSM 12706</strain>
    </source>
</reference>
<dbReference type="RefSeq" id="WP_184255991.1">
    <property type="nucleotide sequence ID" value="NZ_JACHIH010000006.1"/>
</dbReference>
<proteinExistence type="inferred from homology"/>
<name>A0A7W8DYF1_9BRAD</name>
<comment type="similarity">
    <text evidence="2">Belongs to the N-acetylmuramoyl-L-alanine amidase 2 family.</text>
</comment>
<dbReference type="EMBL" id="JACHIH010000006">
    <property type="protein sequence ID" value="MBB5046772.1"/>
    <property type="molecule type" value="Genomic_DNA"/>
</dbReference>
<dbReference type="SMART" id="SM00644">
    <property type="entry name" value="Ami_2"/>
    <property type="match status" value="1"/>
</dbReference>
<evidence type="ECO:0000313" key="10">
    <source>
        <dbReference type="Proteomes" id="UP000542353"/>
    </source>
</evidence>
<evidence type="ECO:0000256" key="1">
    <source>
        <dbReference type="ARBA" id="ARBA00001561"/>
    </source>
</evidence>
<evidence type="ECO:0000259" key="8">
    <source>
        <dbReference type="SMART" id="SM00644"/>
    </source>
</evidence>
<dbReference type="Pfam" id="PF01471">
    <property type="entry name" value="PG_binding_1"/>
    <property type="match status" value="1"/>
</dbReference>
<dbReference type="PANTHER" id="PTHR30417">
    <property type="entry name" value="N-ACETYLMURAMOYL-L-ALANINE AMIDASE AMID"/>
    <property type="match status" value="1"/>
</dbReference>
<dbReference type="GO" id="GO:0009253">
    <property type="term" value="P:peptidoglycan catabolic process"/>
    <property type="evidence" value="ECO:0007669"/>
    <property type="project" value="InterPro"/>
</dbReference>
<dbReference type="SUPFAM" id="SSF55846">
    <property type="entry name" value="N-acetylmuramoyl-L-alanine amidase-like"/>
    <property type="match status" value="1"/>
</dbReference>
<dbReference type="InterPro" id="IPR002502">
    <property type="entry name" value="Amidase_domain"/>
</dbReference>
<evidence type="ECO:0000256" key="3">
    <source>
        <dbReference type="ARBA" id="ARBA00011901"/>
    </source>
</evidence>
<dbReference type="Gene3D" id="3.40.80.10">
    <property type="entry name" value="Peptidoglycan recognition protein-like"/>
    <property type="match status" value="1"/>
</dbReference>
<keyword evidence="7" id="KW-0812">Transmembrane</keyword>
<comment type="catalytic activity">
    <reaction evidence="1">
        <text>Hydrolyzes the link between N-acetylmuramoyl residues and L-amino acid residues in certain cell-wall glycopeptides.</text>
        <dbReference type="EC" id="3.5.1.28"/>
    </reaction>
</comment>
<dbReference type="CDD" id="cd06583">
    <property type="entry name" value="PGRP"/>
    <property type="match status" value="1"/>
</dbReference>
<keyword evidence="7" id="KW-1133">Transmembrane helix</keyword>
<dbReference type="Gene3D" id="1.10.101.10">
    <property type="entry name" value="PGBD-like superfamily/PGBD"/>
    <property type="match status" value="1"/>
</dbReference>
<keyword evidence="7" id="KW-0472">Membrane</keyword>
<feature type="transmembrane region" description="Helical" evidence="7">
    <location>
        <begin position="411"/>
        <end position="429"/>
    </location>
</feature>
<dbReference type="GO" id="GO:0009254">
    <property type="term" value="P:peptidoglycan turnover"/>
    <property type="evidence" value="ECO:0007669"/>
    <property type="project" value="TreeGrafter"/>
</dbReference>
<dbReference type="InterPro" id="IPR051206">
    <property type="entry name" value="NAMLAA_amidase_2"/>
</dbReference>
<evidence type="ECO:0000256" key="2">
    <source>
        <dbReference type="ARBA" id="ARBA00007553"/>
    </source>
</evidence>
<evidence type="ECO:0000256" key="4">
    <source>
        <dbReference type="ARBA" id="ARBA00022801"/>
    </source>
</evidence>
<comment type="caution">
    <text evidence="9">The sequence shown here is derived from an EMBL/GenBank/DDBJ whole genome shotgun (WGS) entry which is preliminary data.</text>
</comment>
<dbReference type="Pfam" id="PF01510">
    <property type="entry name" value="Amidase_2"/>
    <property type="match status" value="1"/>
</dbReference>
<accession>A0A7W8DYF1</accession>
<gene>
    <name evidence="9" type="ORF">HNR60_001520</name>
</gene>
<dbReference type="PANTHER" id="PTHR30417:SF1">
    <property type="entry name" value="N-ACETYLMURAMOYL-L-ALANINE AMIDASE AMID"/>
    <property type="match status" value="1"/>
</dbReference>
<evidence type="ECO:0000256" key="5">
    <source>
        <dbReference type="ARBA" id="ARBA00023316"/>
    </source>
</evidence>
<dbReference type="AlphaFoldDB" id="A0A7W8DYF1"/>
<protein>
    <recommendedName>
        <fullName evidence="3">N-acetylmuramoyl-L-alanine amidase</fullName>
        <ecNumber evidence="3">3.5.1.28</ecNumber>
    </recommendedName>
</protein>
<dbReference type="EC" id="3.5.1.28" evidence="3"/>
<dbReference type="InterPro" id="IPR036366">
    <property type="entry name" value="PGBDSf"/>
</dbReference>
<feature type="transmembrane region" description="Helical" evidence="7">
    <location>
        <begin position="372"/>
        <end position="391"/>
    </location>
</feature>
<dbReference type="GO" id="GO:0008745">
    <property type="term" value="F:N-acetylmuramoyl-L-alanine amidase activity"/>
    <property type="evidence" value="ECO:0007669"/>
    <property type="project" value="UniProtKB-EC"/>
</dbReference>
<sequence length="448" mass="47422">METAFMPCEIKSNRIYRDGKAVGFQQTKNVGGAIVPTVIVLHDTAGHLHGRDSIDWLLGGPGRSQASSAHVVIGRDGTITQLAATNMKTWHAGASSWRGRQMLNGWSIGIEIVNPGGPLTPLGNGRYKGVDLIDTKADPSLKVRTGVFPQRTEDGKPMPTNAGAGYWLEHSPQQIAAIVDLCRALVAAYPTITEIVTHWMIAPTRKVDTNPLFPLAEVRARVFDRTMPVGFGDIPLADDAGEDASATADEADAAPGPVDDGLYSDPSAAAAPAPDHAGPPKALVEFVQGRLRSLGYYEVGDIDGDFAGRTEDALVTFKRHNGLPPDPVLDQATLNALTSAEPREVGEARANATAKSLRKAVPAVQQAGRSKLLAWVLAAPSALFAALQGIASNVSSVMTQLAPITGWLSAVPGWAWALLILAIAGGIWWSSRAVETETVDAYRAGRLT</sequence>
<keyword evidence="5" id="KW-0961">Cell wall biogenesis/degradation</keyword>
<dbReference type="InterPro" id="IPR036365">
    <property type="entry name" value="PGBD-like_sf"/>
</dbReference>
<dbReference type="Proteomes" id="UP000542353">
    <property type="component" value="Unassembled WGS sequence"/>
</dbReference>
<feature type="compositionally biased region" description="Low complexity" evidence="6">
    <location>
        <begin position="266"/>
        <end position="279"/>
    </location>
</feature>
<feature type="domain" description="N-acetylmuramoyl-L-alanine amidase" evidence="8">
    <location>
        <begin position="22"/>
        <end position="212"/>
    </location>
</feature>
<feature type="region of interest" description="Disordered" evidence="6">
    <location>
        <begin position="234"/>
        <end position="279"/>
    </location>
</feature>